<name>A0A396HQD3_MEDTR</name>
<gene>
    <name evidence="1" type="ORF">MtrunA17_Chr6g0487051</name>
</gene>
<dbReference type="AlphaFoldDB" id="A0A396HQD3"/>
<evidence type="ECO:0000313" key="1">
    <source>
        <dbReference type="EMBL" id="RHN53037.1"/>
    </source>
</evidence>
<comment type="caution">
    <text evidence="1">The sequence shown here is derived from an EMBL/GenBank/DDBJ whole genome shotgun (WGS) entry which is preliminary data.</text>
</comment>
<dbReference type="Proteomes" id="UP000265566">
    <property type="component" value="Chromosome 6"/>
</dbReference>
<proteinExistence type="predicted"/>
<reference evidence="1" key="1">
    <citation type="journal article" date="2018" name="Nat. Plants">
        <title>Whole-genome landscape of Medicago truncatula symbiotic genes.</title>
        <authorList>
            <person name="Pecrix Y."/>
            <person name="Gamas P."/>
            <person name="Carrere S."/>
        </authorList>
    </citation>
    <scope>NUCLEOTIDE SEQUENCE</scope>
    <source>
        <tissue evidence="1">Leaves</tissue>
    </source>
</reference>
<sequence>MKKVTKRIAICHLMGYLSRSLPYNMAIISFKHAVTMLHCLYV</sequence>
<accession>A0A396HQD3</accession>
<dbReference type="Gramene" id="rna37783">
    <property type="protein sequence ID" value="RHN53037.1"/>
    <property type="gene ID" value="gene37783"/>
</dbReference>
<organism evidence="1">
    <name type="scientific">Medicago truncatula</name>
    <name type="common">Barrel medic</name>
    <name type="synonym">Medicago tribuloides</name>
    <dbReference type="NCBI Taxonomy" id="3880"/>
    <lineage>
        <taxon>Eukaryota</taxon>
        <taxon>Viridiplantae</taxon>
        <taxon>Streptophyta</taxon>
        <taxon>Embryophyta</taxon>
        <taxon>Tracheophyta</taxon>
        <taxon>Spermatophyta</taxon>
        <taxon>Magnoliopsida</taxon>
        <taxon>eudicotyledons</taxon>
        <taxon>Gunneridae</taxon>
        <taxon>Pentapetalae</taxon>
        <taxon>rosids</taxon>
        <taxon>fabids</taxon>
        <taxon>Fabales</taxon>
        <taxon>Fabaceae</taxon>
        <taxon>Papilionoideae</taxon>
        <taxon>50 kb inversion clade</taxon>
        <taxon>NPAAA clade</taxon>
        <taxon>Hologalegina</taxon>
        <taxon>IRL clade</taxon>
        <taxon>Trifolieae</taxon>
        <taxon>Medicago</taxon>
    </lineage>
</organism>
<dbReference type="EMBL" id="PSQE01000006">
    <property type="protein sequence ID" value="RHN53037.1"/>
    <property type="molecule type" value="Genomic_DNA"/>
</dbReference>
<protein>
    <submittedName>
        <fullName evidence="1">Uncharacterized protein</fullName>
    </submittedName>
</protein>